<dbReference type="InterPro" id="IPR003599">
    <property type="entry name" value="Ig_sub"/>
</dbReference>
<organism evidence="3 4">
    <name type="scientific">Hemibagrus guttatus</name>
    <dbReference type="NCBI Taxonomy" id="175788"/>
    <lineage>
        <taxon>Eukaryota</taxon>
        <taxon>Metazoa</taxon>
        <taxon>Chordata</taxon>
        <taxon>Craniata</taxon>
        <taxon>Vertebrata</taxon>
        <taxon>Euteleostomi</taxon>
        <taxon>Actinopterygii</taxon>
        <taxon>Neopterygii</taxon>
        <taxon>Teleostei</taxon>
        <taxon>Ostariophysi</taxon>
        <taxon>Siluriformes</taxon>
        <taxon>Bagridae</taxon>
        <taxon>Hemibagrus</taxon>
    </lineage>
</organism>
<dbReference type="PANTHER" id="PTHR10075:SF100">
    <property type="entry name" value="FASCICLIN-2"/>
    <property type="match status" value="1"/>
</dbReference>
<feature type="domain" description="Ig-like" evidence="2">
    <location>
        <begin position="6"/>
        <end position="154"/>
    </location>
</feature>
<evidence type="ECO:0000256" key="1">
    <source>
        <dbReference type="ARBA" id="ARBA00023319"/>
    </source>
</evidence>
<sequence length="227" mass="25534">MEDQEPDLPYTKDLEHPLGHLAFTLSDSHGNRAHVACDVNRPVEGTSMVWEKLKRSDEVAVNVTLLTMLECEIDRDTLQNLWRLVAYYYESPAILERGARHENTSKVTFQYSQVTNGTLIINKVTLADQGKYTCVARNSAGDDIKNVKLQVEVSEPYINGKSGRTDSRVLGVSYQTVLMHCKAEGMPEPQITWMTSFGMSLPTPYVGGRFQVHKNGTLELRGIRKTD</sequence>
<evidence type="ECO:0000259" key="2">
    <source>
        <dbReference type="PROSITE" id="PS50835"/>
    </source>
</evidence>
<dbReference type="AlphaFoldDB" id="A0AAE0V1R8"/>
<dbReference type="SMART" id="SM00409">
    <property type="entry name" value="IG"/>
    <property type="match status" value="1"/>
</dbReference>
<evidence type="ECO:0000313" key="4">
    <source>
        <dbReference type="Proteomes" id="UP001274896"/>
    </source>
</evidence>
<dbReference type="EMBL" id="JAUCMX010000009">
    <property type="protein sequence ID" value="KAK3535544.1"/>
    <property type="molecule type" value="Genomic_DNA"/>
</dbReference>
<evidence type="ECO:0000313" key="3">
    <source>
        <dbReference type="EMBL" id="KAK3535544.1"/>
    </source>
</evidence>
<dbReference type="InterPro" id="IPR007110">
    <property type="entry name" value="Ig-like_dom"/>
</dbReference>
<reference evidence="3" key="1">
    <citation type="submission" date="2023-06" db="EMBL/GenBank/DDBJ databases">
        <title>Male Hemibagrus guttatus genome.</title>
        <authorList>
            <person name="Bian C."/>
        </authorList>
    </citation>
    <scope>NUCLEOTIDE SEQUENCE</scope>
    <source>
        <strain evidence="3">Male_cb2023</strain>
        <tissue evidence="3">Muscle</tissue>
    </source>
</reference>
<dbReference type="InterPro" id="IPR013098">
    <property type="entry name" value="Ig_I-set"/>
</dbReference>
<gene>
    <name evidence="3" type="ORF">QTP70_016814</name>
</gene>
<dbReference type="GO" id="GO:0005886">
    <property type="term" value="C:plasma membrane"/>
    <property type="evidence" value="ECO:0007669"/>
    <property type="project" value="TreeGrafter"/>
</dbReference>
<dbReference type="InterPro" id="IPR036179">
    <property type="entry name" value="Ig-like_dom_sf"/>
</dbReference>
<proteinExistence type="predicted"/>
<comment type="caution">
    <text evidence="3">The sequence shown here is derived from an EMBL/GenBank/DDBJ whole genome shotgun (WGS) entry which is preliminary data.</text>
</comment>
<dbReference type="SUPFAM" id="SSF48726">
    <property type="entry name" value="Immunoglobulin"/>
    <property type="match status" value="2"/>
</dbReference>
<name>A0AAE0V1R8_9TELE</name>
<dbReference type="InterPro" id="IPR003598">
    <property type="entry name" value="Ig_sub2"/>
</dbReference>
<dbReference type="GO" id="GO:0070593">
    <property type="term" value="P:dendrite self-avoidance"/>
    <property type="evidence" value="ECO:0007669"/>
    <property type="project" value="TreeGrafter"/>
</dbReference>
<dbReference type="PANTHER" id="PTHR10075">
    <property type="entry name" value="BASIGIN RELATED"/>
    <property type="match status" value="1"/>
</dbReference>
<dbReference type="SMART" id="SM00408">
    <property type="entry name" value="IGc2"/>
    <property type="match status" value="2"/>
</dbReference>
<feature type="non-terminal residue" evidence="3">
    <location>
        <position position="227"/>
    </location>
</feature>
<dbReference type="InterPro" id="IPR013783">
    <property type="entry name" value="Ig-like_fold"/>
</dbReference>
<dbReference type="PROSITE" id="PS50835">
    <property type="entry name" value="IG_LIKE"/>
    <property type="match status" value="1"/>
</dbReference>
<dbReference type="GO" id="GO:0007156">
    <property type="term" value="P:homophilic cell adhesion via plasma membrane adhesion molecules"/>
    <property type="evidence" value="ECO:0007669"/>
    <property type="project" value="TreeGrafter"/>
</dbReference>
<dbReference type="GO" id="GO:0030424">
    <property type="term" value="C:axon"/>
    <property type="evidence" value="ECO:0007669"/>
    <property type="project" value="TreeGrafter"/>
</dbReference>
<accession>A0AAE0V1R8</accession>
<dbReference type="Proteomes" id="UP001274896">
    <property type="component" value="Unassembled WGS sequence"/>
</dbReference>
<dbReference type="GO" id="GO:0098632">
    <property type="term" value="F:cell-cell adhesion mediator activity"/>
    <property type="evidence" value="ECO:0007669"/>
    <property type="project" value="TreeGrafter"/>
</dbReference>
<keyword evidence="1" id="KW-0393">Immunoglobulin domain</keyword>
<dbReference type="GO" id="GO:0007411">
    <property type="term" value="P:axon guidance"/>
    <property type="evidence" value="ECO:0007669"/>
    <property type="project" value="TreeGrafter"/>
</dbReference>
<dbReference type="Gene3D" id="2.60.40.10">
    <property type="entry name" value="Immunoglobulins"/>
    <property type="match status" value="2"/>
</dbReference>
<protein>
    <recommendedName>
        <fullName evidence="2">Ig-like domain-containing protein</fullName>
    </recommendedName>
</protein>
<dbReference type="Pfam" id="PF07679">
    <property type="entry name" value="I-set"/>
    <property type="match status" value="1"/>
</dbReference>
<keyword evidence="4" id="KW-1185">Reference proteome</keyword>